<reference evidence="1 2" key="1">
    <citation type="submission" date="2019-08" db="EMBL/GenBank/DDBJ databases">
        <title>Bradymonadales sp. TMQ2.</title>
        <authorList>
            <person name="Liang Q."/>
        </authorList>
    </citation>
    <scope>NUCLEOTIDE SEQUENCE [LARGE SCALE GENOMIC DNA]</scope>
    <source>
        <strain evidence="1 2">TMQ2</strain>
    </source>
</reference>
<dbReference type="AlphaFoldDB" id="A0A5C6X046"/>
<name>A0A5C6X046_9DELT</name>
<protein>
    <submittedName>
        <fullName evidence="1">Uncharacterized protein</fullName>
    </submittedName>
</protein>
<accession>A0A5C6X046</accession>
<dbReference type="RefSeq" id="WP_146976843.1">
    <property type="nucleotide sequence ID" value="NZ_VOSL01000140.1"/>
</dbReference>
<evidence type="ECO:0000313" key="2">
    <source>
        <dbReference type="Proteomes" id="UP000321046"/>
    </source>
</evidence>
<sequence>MSDEPDPVTLIQAIFGVDEALAEDILLLTHWVDQERACEQYGYPKDNAIPAPLAERLGDAEYVARLRAVACDHWEIGEDEVPF</sequence>
<gene>
    <name evidence="1" type="ORF">FRC96_18925</name>
</gene>
<dbReference type="Proteomes" id="UP000321046">
    <property type="component" value="Unassembled WGS sequence"/>
</dbReference>
<evidence type="ECO:0000313" key="1">
    <source>
        <dbReference type="EMBL" id="TXD32071.1"/>
    </source>
</evidence>
<comment type="caution">
    <text evidence="1">The sequence shown here is derived from an EMBL/GenBank/DDBJ whole genome shotgun (WGS) entry which is preliminary data.</text>
</comment>
<dbReference type="EMBL" id="VOSL01000140">
    <property type="protein sequence ID" value="TXD32071.1"/>
    <property type="molecule type" value="Genomic_DNA"/>
</dbReference>
<dbReference type="OrthoDB" id="5516844at2"/>
<proteinExistence type="predicted"/>
<organism evidence="1 2">
    <name type="scientific">Lujinxingia vulgaris</name>
    <dbReference type="NCBI Taxonomy" id="2600176"/>
    <lineage>
        <taxon>Bacteria</taxon>
        <taxon>Deltaproteobacteria</taxon>
        <taxon>Bradymonadales</taxon>
        <taxon>Lujinxingiaceae</taxon>
        <taxon>Lujinxingia</taxon>
    </lineage>
</organism>